<evidence type="ECO:0000313" key="3">
    <source>
        <dbReference type="Proteomes" id="UP001237592"/>
    </source>
</evidence>
<keyword evidence="1" id="KW-0732">Signal</keyword>
<evidence type="ECO:0000256" key="1">
    <source>
        <dbReference type="SAM" id="SignalP"/>
    </source>
</evidence>
<proteinExistence type="predicted"/>
<feature type="signal peptide" evidence="1">
    <location>
        <begin position="1"/>
        <end position="28"/>
    </location>
</feature>
<reference evidence="2 3" key="1">
    <citation type="submission" date="2023-08" db="EMBL/GenBank/DDBJ databases">
        <title>Draft genome sequence of Janthinobacterium lividum.</title>
        <authorList>
            <person name="Chun B.H."/>
            <person name="Lee Y."/>
        </authorList>
    </citation>
    <scope>NUCLEOTIDE SEQUENCE [LARGE SCALE GENOMIC DNA]</scope>
    <source>
        <strain evidence="2 3">AMJK</strain>
    </source>
</reference>
<dbReference type="PANTHER" id="PTHR30203:SF24">
    <property type="entry name" value="BLR4935 PROTEIN"/>
    <property type="match status" value="1"/>
</dbReference>
<gene>
    <name evidence="2" type="ORF">RB624_06165</name>
</gene>
<dbReference type="PROSITE" id="PS51257">
    <property type="entry name" value="PROKAR_LIPOPROTEIN"/>
    <property type="match status" value="1"/>
</dbReference>
<dbReference type="EMBL" id="JAVFKP010000001">
    <property type="protein sequence ID" value="MDQ4625470.1"/>
    <property type="molecule type" value="Genomic_DNA"/>
</dbReference>
<protein>
    <submittedName>
        <fullName evidence="2">TolC family protein</fullName>
    </submittedName>
</protein>
<keyword evidence="3" id="KW-1185">Reference proteome</keyword>
<accession>A0ABU0XPN2</accession>
<dbReference type="PANTHER" id="PTHR30203">
    <property type="entry name" value="OUTER MEMBRANE CATION EFFLUX PROTEIN"/>
    <property type="match status" value="1"/>
</dbReference>
<dbReference type="RefSeq" id="WP_307778636.1">
    <property type="nucleotide sequence ID" value="NZ_JAVFKP010000001.1"/>
</dbReference>
<dbReference type="SUPFAM" id="SSF56954">
    <property type="entry name" value="Outer membrane efflux proteins (OEP)"/>
    <property type="match status" value="1"/>
</dbReference>
<evidence type="ECO:0000313" key="2">
    <source>
        <dbReference type="EMBL" id="MDQ4625470.1"/>
    </source>
</evidence>
<dbReference type="Gene3D" id="1.20.1600.10">
    <property type="entry name" value="Outer membrane efflux proteins (OEP)"/>
    <property type="match status" value="1"/>
</dbReference>
<name>A0ABU0XPN2_9BURK</name>
<feature type="chain" id="PRO_5046588890" evidence="1">
    <location>
        <begin position="29"/>
        <end position="452"/>
    </location>
</feature>
<organism evidence="2 3">
    <name type="scientific">Janthinobacterium lividum</name>
    <dbReference type="NCBI Taxonomy" id="29581"/>
    <lineage>
        <taxon>Bacteria</taxon>
        <taxon>Pseudomonadati</taxon>
        <taxon>Pseudomonadota</taxon>
        <taxon>Betaproteobacteria</taxon>
        <taxon>Burkholderiales</taxon>
        <taxon>Oxalobacteraceae</taxon>
        <taxon>Janthinobacterium</taxon>
    </lineage>
</organism>
<comment type="caution">
    <text evidence="2">The sequence shown here is derived from an EMBL/GenBank/DDBJ whole genome shotgun (WGS) entry which is preliminary data.</text>
</comment>
<dbReference type="Proteomes" id="UP001237592">
    <property type="component" value="Unassembled WGS sequence"/>
</dbReference>
<dbReference type="InterPro" id="IPR010131">
    <property type="entry name" value="MdtP/NodT-like"/>
</dbReference>
<sequence>MARFTKSTCLTPLALAAILLLSGCASFSQDGGMQAVSALADARTGAPAALADKGGEEKLAALLAQPLDADSAVRIALMNNHGMKVALAELGASEADLVQAGRLRNPGLSFGRSHGSHGNEIDRGVSFDLAGLLTMPMRVNIERGRFEQAKLQAANSAVQLASDTRRAYFTAVAAVQTEAFMQRALLSAEAGAELATRLQQAGNWSRLDQARQQVFYADAVGDLARARHQATATREHLTRLLGLWGKQTAFTLPSRLPDLPAQAVDAGNIEAQAMEQRLDVQMSKLDAHATADALGLAKVTGFVNVLDVGYTNKSSSEAPRENGYEVSLELPLFDWGSARNAKAQALYEQSLQRTAGTAVRARSEVREAYSSYRTAYDLARHYRDEVVPLRKTISHEVLLRYNGMLASVFELLADAREQVASVNSAIETQRDFWIAQTELQGAINGSGPANKE</sequence>